<dbReference type="PANTHER" id="PTHR32063:SF24">
    <property type="entry name" value="CATION EFFLUX SYSTEM (ACRB_ACRD_ACRF FAMILY)"/>
    <property type="match status" value="1"/>
</dbReference>
<evidence type="ECO:0000313" key="12">
    <source>
        <dbReference type="Proteomes" id="UP000256321"/>
    </source>
</evidence>
<comment type="caution">
    <text evidence="11">The sequence shown here is derived from an EMBL/GenBank/DDBJ whole genome shotgun (WGS) entry which is preliminary data.</text>
</comment>
<evidence type="ECO:0000256" key="6">
    <source>
        <dbReference type="ARBA" id="ARBA00022989"/>
    </source>
</evidence>
<accession>A0A3D8HJQ8</accession>
<keyword evidence="5 9" id="KW-0812">Transmembrane</keyword>
<dbReference type="SUPFAM" id="SSF82866">
    <property type="entry name" value="Multidrug efflux transporter AcrB transmembrane domain"/>
    <property type="match status" value="2"/>
</dbReference>
<dbReference type="InterPro" id="IPR001036">
    <property type="entry name" value="Acrflvin-R"/>
</dbReference>
<dbReference type="InterPro" id="IPR004763">
    <property type="entry name" value="CusA-like"/>
</dbReference>
<keyword evidence="6 9" id="KW-1133">Transmembrane helix</keyword>
<feature type="transmembrane region" description="Helical" evidence="9">
    <location>
        <begin position="341"/>
        <end position="360"/>
    </location>
</feature>
<dbReference type="PRINTS" id="PR00702">
    <property type="entry name" value="ACRIFLAVINRP"/>
</dbReference>
<feature type="transmembrane region" description="Helical" evidence="9">
    <location>
        <begin position="476"/>
        <end position="496"/>
    </location>
</feature>
<evidence type="ECO:0000256" key="4">
    <source>
        <dbReference type="ARBA" id="ARBA00022475"/>
    </source>
</evidence>
<dbReference type="Proteomes" id="UP000256321">
    <property type="component" value="Unassembled WGS sequence"/>
</dbReference>
<dbReference type="EMBL" id="JACRTI010000001">
    <property type="protein sequence ID" value="MBC8600151.1"/>
    <property type="molecule type" value="Genomic_DNA"/>
</dbReference>
<dbReference type="Gene3D" id="1.20.1640.10">
    <property type="entry name" value="Multidrug efflux transporter AcrB transmembrane domain"/>
    <property type="match status" value="2"/>
</dbReference>
<keyword evidence="7 9" id="KW-0472">Membrane</keyword>
<feature type="transmembrane region" description="Helical" evidence="9">
    <location>
        <begin position="532"/>
        <end position="555"/>
    </location>
</feature>
<evidence type="ECO:0000313" key="11">
    <source>
        <dbReference type="EMBL" id="RDU51103.1"/>
    </source>
</evidence>
<keyword evidence="13" id="KW-1185">Reference proteome</keyword>
<feature type="transmembrane region" description="Helical" evidence="9">
    <location>
        <begin position="367"/>
        <end position="387"/>
    </location>
</feature>
<reference evidence="10 13" key="2">
    <citation type="submission" date="2020-08" db="EMBL/GenBank/DDBJ databases">
        <title>Genome public.</title>
        <authorList>
            <person name="Liu C."/>
            <person name="Sun Q."/>
        </authorList>
    </citation>
    <scope>NUCLEOTIDE SEQUENCE [LARGE SCALE GENOMIC DNA]</scope>
    <source>
        <strain evidence="10 13">426_9</strain>
    </source>
</reference>
<feature type="transmembrane region" description="Helical" evidence="9">
    <location>
        <begin position="974"/>
        <end position="994"/>
    </location>
</feature>
<evidence type="ECO:0000256" key="3">
    <source>
        <dbReference type="ARBA" id="ARBA00022448"/>
    </source>
</evidence>
<dbReference type="SUPFAM" id="SSF82714">
    <property type="entry name" value="Multidrug efflux transporter AcrB TolC docking domain, DN and DC subdomains"/>
    <property type="match status" value="2"/>
</dbReference>
<dbReference type="SUPFAM" id="SSF56954">
    <property type="entry name" value="Outer membrane efflux proteins (OEP)"/>
    <property type="match status" value="1"/>
</dbReference>
<dbReference type="Gene3D" id="1.20.1600.10">
    <property type="entry name" value="Outer membrane efflux proteins (OEP)"/>
    <property type="match status" value="1"/>
</dbReference>
<organism evidence="11 12">
    <name type="scientific">Parabacteroides acidifaciens</name>
    <dbReference type="NCBI Taxonomy" id="2290935"/>
    <lineage>
        <taxon>Bacteria</taxon>
        <taxon>Pseudomonadati</taxon>
        <taxon>Bacteroidota</taxon>
        <taxon>Bacteroidia</taxon>
        <taxon>Bacteroidales</taxon>
        <taxon>Tannerellaceae</taxon>
        <taxon>Parabacteroides</taxon>
    </lineage>
</organism>
<dbReference type="RefSeq" id="WP_115497697.1">
    <property type="nucleotide sequence ID" value="NZ_JACRTI010000001.1"/>
</dbReference>
<sequence length="1441" mass="159547">MFKAIVRFSVRKKLFVGLTALFLLIGGIYAMLTLPIDAVPDITNNQVQIVTVSPTLAPQEVEQLITFPIEIAMSNIMNVEEIRSVSRFGLSLVTVVFKESVPTLDARQLINEQIQAVSGEIPSELGMPELMPITTGLGEIYQYILKVSPGYEKEYDAMELRTIQDWIVKRQLSGIPGIVEINSFGGYLKQYEVAVDPDALYSLNITIGEVFEALNRNNQNTGGSYIEKVNRAYYIRSEGMISRTKDIERIVITNRGGIPIHISDVGTVRFGAPKRFGAMTMDGTGECVGGIAMMLKGANANVVTKELEARVEKVQKMLPEGISVEPYLNRSELVNRNISTVVRNLIEGALIVFIVLMLFLGNARAGLIVASVIPLAMLFAFIMMRLFGVSANLMSLGAIDFGIVVDGSIVIVEGVLAHLYTRRLAGRTLSRAEMDAEVEAGAGGVVRSATFAVFIILIVFFPILTLSGIEGKYFTPMAKTLVFCIIGALILSLTYVPMMASLFLKRTISVKPTFADRFFAGLNKIYKHGLDFCLHHIGVTVVSAFALLAASLLLFTRLGAEFIPTLDEGDFAMQMTLPAGSSLTQSIELSRQAQKVLKDKFPEIKHVVAKIGTAEVPTDPMAVEDADVMIIMKPFKEWTSASSRAEMVEKMKAALEPITGAEFNFSQPIQLRFNELMTGAKADIAIKLYGEDMEELYAKAKEASKFVEKVPGASDVIVEQAMGLPQLVVKYDRARIARYGMNIEELNTIIRTAYAGEAAGVVFENERRFDLVVRLDKEKVADLNLDKLFVRTAEGVQIPVGEVANIELVNGPLQINRDATKRRVVIGVNVRDADIQQVVADIQSTLEKNIKLSPGYYFEYGGQFENLQNAIDTLLIVIPVALSLILLLLFFAFKSVTYTLVVFSTVPLSLIGGIVALWLRGLPFSISAGVGFIALFGVAVLNGILMINHFNDLRKQTKYQMTTNKIITKGCPHLLRPVFLTGLVASLGFVPMAIAKSAGAEVQRPLATVVIGGLIVSTVLTLLVIPVFYRLVNAAPVWWKRMRKPGSKALMLLAAVLLLTPATVQAQEGKVTLDEAIGIALQNHPRLKTASAAVDRLHAARGEAWEVAPTSVSYSWGQINGEYRHDNQMELTQSLGSLLTPFYKNALVSKQVMTSRYYREMVKKEIVAEVKRAWVYYQYAANLCSLYREQNDLASRLQQAGQLRYEQGDITLLERNMTTTLAADLRTRLMQAEEELSLASRRLTWACYADRSLLPADTALTLLPTEAAVSSASETYLNYFKSQADEKQMMLRVERSRFFPELSLSYVRQKIAPQNGLNSWMVGVSFPVLFFPQHSRVKQAKIDAYVARIESEANIRGLDNKVEELQAILRKQSESIRYYTTGALPEADALLQSALLLFRESETDITQFVQSLNAAREIRRGYVEAVYNYNVAALELEMYTR</sequence>
<dbReference type="InterPro" id="IPR027463">
    <property type="entry name" value="AcrB_DN_DC_subdom"/>
</dbReference>
<feature type="transmembrane region" description="Helical" evidence="9">
    <location>
        <begin position="900"/>
        <end position="919"/>
    </location>
</feature>
<feature type="transmembrane region" description="Helical" evidence="9">
    <location>
        <begin position="925"/>
        <end position="947"/>
    </location>
</feature>
<evidence type="ECO:0000256" key="2">
    <source>
        <dbReference type="ARBA" id="ARBA00010942"/>
    </source>
</evidence>
<reference evidence="11 12" key="1">
    <citation type="submission" date="2018-07" db="EMBL/GenBank/DDBJ databases">
        <title>Parabacteroides acidifaciens nov. sp., isolated from human feces.</title>
        <authorList>
            <person name="Wang Y.J."/>
        </authorList>
    </citation>
    <scope>NUCLEOTIDE SEQUENCE [LARGE SCALE GENOMIC DNA]</scope>
    <source>
        <strain evidence="11 12">426-9</strain>
    </source>
</reference>
<evidence type="ECO:0000256" key="5">
    <source>
        <dbReference type="ARBA" id="ARBA00022692"/>
    </source>
</evidence>
<dbReference type="SUPFAM" id="SSF82693">
    <property type="entry name" value="Multidrug efflux transporter AcrB pore domain, PN1, PN2, PC1 and PC2 subdomains"/>
    <property type="match status" value="3"/>
</dbReference>
<dbReference type="GO" id="GO:0005886">
    <property type="term" value="C:plasma membrane"/>
    <property type="evidence" value="ECO:0007669"/>
    <property type="project" value="UniProtKB-SubCell"/>
</dbReference>
<name>A0A3D8HJQ8_9BACT</name>
<evidence type="ECO:0000256" key="8">
    <source>
        <dbReference type="SAM" id="Coils"/>
    </source>
</evidence>
<gene>
    <name evidence="11" type="ORF">DWU89_00265</name>
    <name evidence="10" type="ORF">H8784_00265</name>
</gene>
<protein>
    <submittedName>
        <fullName evidence="11">CusA/CzcA family heavy metal efflux RND transporter</fullName>
    </submittedName>
</protein>
<keyword evidence="3" id="KW-0813">Transport</keyword>
<dbReference type="Gene3D" id="3.30.2090.10">
    <property type="entry name" value="Multidrug efflux transporter AcrB TolC docking domain, DN and DC subdomains"/>
    <property type="match status" value="2"/>
</dbReference>
<evidence type="ECO:0000256" key="1">
    <source>
        <dbReference type="ARBA" id="ARBA00004651"/>
    </source>
</evidence>
<comment type="similarity">
    <text evidence="2">Belongs to the resistance-nodulation-cell division (RND) (TC 2.A.6) family.</text>
</comment>
<feature type="transmembrane region" description="Helical" evidence="9">
    <location>
        <begin position="1049"/>
        <end position="1066"/>
    </location>
</feature>
<dbReference type="GO" id="GO:0008324">
    <property type="term" value="F:monoatomic cation transmembrane transporter activity"/>
    <property type="evidence" value="ECO:0007669"/>
    <property type="project" value="InterPro"/>
</dbReference>
<keyword evidence="4" id="KW-1003">Cell membrane</keyword>
<dbReference type="Pfam" id="PF00873">
    <property type="entry name" value="ACR_tran"/>
    <property type="match status" value="1"/>
</dbReference>
<evidence type="ECO:0000313" key="10">
    <source>
        <dbReference type="EMBL" id="MBC8600151.1"/>
    </source>
</evidence>
<dbReference type="NCBIfam" id="TIGR00914">
    <property type="entry name" value="2A0601"/>
    <property type="match status" value="1"/>
</dbReference>
<dbReference type="Gene3D" id="3.30.70.1440">
    <property type="entry name" value="Multidrug efflux transporter AcrB pore domain"/>
    <property type="match status" value="1"/>
</dbReference>
<comment type="subcellular location">
    <subcellularLocation>
        <location evidence="1">Cell membrane</location>
        <topology evidence="1">Multi-pass membrane protein</topology>
    </subcellularLocation>
</comment>
<dbReference type="GO" id="GO:0042910">
    <property type="term" value="F:xenobiotic transmembrane transporter activity"/>
    <property type="evidence" value="ECO:0007669"/>
    <property type="project" value="TreeGrafter"/>
</dbReference>
<dbReference type="PANTHER" id="PTHR32063">
    <property type="match status" value="1"/>
</dbReference>
<dbReference type="EMBL" id="QREV01000001">
    <property type="protein sequence ID" value="RDU51103.1"/>
    <property type="molecule type" value="Genomic_DNA"/>
</dbReference>
<feature type="transmembrane region" description="Helical" evidence="9">
    <location>
        <begin position="393"/>
        <end position="420"/>
    </location>
</feature>
<evidence type="ECO:0000256" key="9">
    <source>
        <dbReference type="SAM" id="Phobius"/>
    </source>
</evidence>
<keyword evidence="8" id="KW-0175">Coiled coil</keyword>
<dbReference type="Gene3D" id="3.30.70.1320">
    <property type="entry name" value="Multidrug efflux transporter AcrB pore domain like"/>
    <property type="match status" value="1"/>
</dbReference>
<proteinExistence type="inferred from homology"/>
<feature type="coiled-coil region" evidence="8">
    <location>
        <begin position="1348"/>
        <end position="1375"/>
    </location>
</feature>
<dbReference type="Proteomes" id="UP000629596">
    <property type="component" value="Unassembled WGS sequence"/>
</dbReference>
<dbReference type="Gene3D" id="3.30.70.1430">
    <property type="entry name" value="Multidrug efflux transporter AcrB pore domain"/>
    <property type="match status" value="2"/>
</dbReference>
<evidence type="ECO:0000256" key="7">
    <source>
        <dbReference type="ARBA" id="ARBA00023136"/>
    </source>
</evidence>
<feature type="transmembrane region" description="Helical" evidence="9">
    <location>
        <begin position="441"/>
        <end position="464"/>
    </location>
</feature>
<feature type="transmembrane region" description="Helical" evidence="9">
    <location>
        <begin position="1006"/>
        <end position="1029"/>
    </location>
</feature>
<feature type="transmembrane region" description="Helical" evidence="9">
    <location>
        <begin position="874"/>
        <end position="893"/>
    </location>
</feature>
<evidence type="ECO:0000313" key="13">
    <source>
        <dbReference type="Proteomes" id="UP000629596"/>
    </source>
</evidence>
<dbReference type="GO" id="GO:0015562">
    <property type="term" value="F:efflux transmembrane transporter activity"/>
    <property type="evidence" value="ECO:0007669"/>
    <property type="project" value="InterPro"/>
</dbReference>